<dbReference type="AlphaFoldDB" id="A0A645HWJ5"/>
<evidence type="ECO:0000313" key="1">
    <source>
        <dbReference type="EMBL" id="MPN43230.1"/>
    </source>
</evidence>
<name>A0A645HWJ5_9ZZZZ</name>
<dbReference type="EMBL" id="VSSQ01101498">
    <property type="protein sequence ID" value="MPN43230.1"/>
    <property type="molecule type" value="Genomic_DNA"/>
</dbReference>
<proteinExistence type="predicted"/>
<sequence length="116" mass="12735">MRAQCEHPQRHLADCLGVADAAVDKYARPAVLHRQLGQLITHQRATHRSAAVDDQHPAIAGGFEGLAHQRVVLEQLQRTDRATESGDATKTGKHWRNDLDGVFMGITQVGCLDIHA</sequence>
<organism evidence="1">
    <name type="scientific">bioreactor metagenome</name>
    <dbReference type="NCBI Taxonomy" id="1076179"/>
    <lineage>
        <taxon>unclassified sequences</taxon>
        <taxon>metagenomes</taxon>
        <taxon>ecological metagenomes</taxon>
    </lineage>
</organism>
<gene>
    <name evidence="1" type="ORF">SDC9_190789</name>
</gene>
<protein>
    <submittedName>
        <fullName evidence="1">Uncharacterized protein</fullName>
    </submittedName>
</protein>
<comment type="caution">
    <text evidence="1">The sequence shown here is derived from an EMBL/GenBank/DDBJ whole genome shotgun (WGS) entry which is preliminary data.</text>
</comment>
<accession>A0A645HWJ5</accession>
<reference evidence="1" key="1">
    <citation type="submission" date="2019-08" db="EMBL/GenBank/DDBJ databases">
        <authorList>
            <person name="Kucharzyk K."/>
            <person name="Murdoch R.W."/>
            <person name="Higgins S."/>
            <person name="Loffler F."/>
        </authorList>
    </citation>
    <scope>NUCLEOTIDE SEQUENCE</scope>
</reference>